<gene>
    <name evidence="1" type="ordered locus">BMA10229_2175</name>
</gene>
<protein>
    <submittedName>
        <fullName evidence="1">Uncharacterized protein</fullName>
    </submittedName>
</protein>
<sequence length="43" mass="4570">MAGLPVDAAAARDITRAHALRRLVWSIARLAVWCASNTSAGHL</sequence>
<dbReference type="HOGENOM" id="CLU_3230754_0_0_4"/>
<organism evidence="1 2">
    <name type="scientific">Burkholderia mallei (strain NCTC 10229)</name>
    <dbReference type="NCBI Taxonomy" id="412022"/>
    <lineage>
        <taxon>Bacteria</taxon>
        <taxon>Pseudomonadati</taxon>
        <taxon>Pseudomonadota</taxon>
        <taxon>Betaproteobacteria</taxon>
        <taxon>Burkholderiales</taxon>
        <taxon>Burkholderiaceae</taxon>
        <taxon>Burkholderia</taxon>
        <taxon>pseudomallei group</taxon>
    </lineage>
</organism>
<dbReference type="AlphaFoldDB" id="A2S1Z9"/>
<accession>A2S1Z9</accession>
<dbReference type="EMBL" id="CP000545">
    <property type="protein sequence ID" value="ABM99554.2"/>
    <property type="molecule type" value="Genomic_DNA"/>
</dbReference>
<evidence type="ECO:0000313" key="2">
    <source>
        <dbReference type="Proteomes" id="UP000002283"/>
    </source>
</evidence>
<dbReference type="KEGG" id="bml:BMA10229_2175"/>
<name>A2S1Z9_BURM9</name>
<evidence type="ECO:0000313" key="1">
    <source>
        <dbReference type="EMBL" id="ABM99554.2"/>
    </source>
</evidence>
<proteinExistence type="predicted"/>
<reference evidence="1 2" key="1">
    <citation type="submission" date="2007-01" db="EMBL/GenBank/DDBJ databases">
        <authorList>
            <person name="DeShazer D."/>
            <person name="Woods D.E."/>
            <person name="Nierman W.C."/>
        </authorList>
    </citation>
    <scope>NUCLEOTIDE SEQUENCE [LARGE SCALE GENOMIC DNA]</scope>
    <source>
        <strain evidence="1 2">NCTC 10229</strain>
    </source>
</reference>
<dbReference type="Proteomes" id="UP000002283">
    <property type="component" value="Chromosome II"/>
</dbReference>